<protein>
    <submittedName>
        <fullName evidence="2">Uncharacterized protein</fullName>
    </submittedName>
</protein>
<organism evidence="2 5">
    <name type="scientific">Aphanomyces astaci</name>
    <name type="common">Crayfish plague agent</name>
    <dbReference type="NCBI Taxonomy" id="112090"/>
    <lineage>
        <taxon>Eukaryota</taxon>
        <taxon>Sar</taxon>
        <taxon>Stramenopiles</taxon>
        <taxon>Oomycota</taxon>
        <taxon>Saprolegniomycetes</taxon>
        <taxon>Saprolegniales</taxon>
        <taxon>Verrucalvaceae</taxon>
        <taxon>Aphanomyces</taxon>
    </lineage>
</organism>
<evidence type="ECO:0000313" key="7">
    <source>
        <dbReference type="Proteomes" id="UP000285712"/>
    </source>
</evidence>
<proteinExistence type="predicted"/>
<comment type="caution">
    <text evidence="2">The sequence shown here is derived from an EMBL/GenBank/DDBJ whole genome shotgun (WGS) entry which is preliminary data.</text>
</comment>
<sequence length="148" mass="16649">AVVTAGFFSLYTTETYCPTRIEIDANTISQATHQGDKIRKDAKYSTDGYAGDALEQRLATVKRLEQDFTRKFLDECIVESLPALRVQAKAFLFNSLAPILQQVIRSYLKYTEDISAETLLHPQRSDQPDQNGDSSLRTQTLSRLAKVT</sequence>
<name>A0A397E4E7_APHAT</name>
<evidence type="ECO:0000256" key="1">
    <source>
        <dbReference type="SAM" id="MobiDB-lite"/>
    </source>
</evidence>
<dbReference type="Proteomes" id="UP000266643">
    <property type="component" value="Unassembled WGS sequence"/>
</dbReference>
<gene>
    <name evidence="4" type="ORF">DYB28_009676</name>
    <name evidence="2" type="ORF">DYB30_011014</name>
    <name evidence="3" type="ORF">DYB35_007334</name>
</gene>
<dbReference type="EMBL" id="QUTG01001488">
    <property type="protein sequence ID" value="RHY99477.1"/>
    <property type="molecule type" value="Genomic_DNA"/>
</dbReference>
<evidence type="ECO:0000313" key="5">
    <source>
        <dbReference type="Proteomes" id="UP000266643"/>
    </source>
</evidence>
<reference evidence="4 6" key="1">
    <citation type="journal article" date="2018" name="J. Invertebr. Pathol.">
        <title>New genotyping method for the causative agent of crayfish plague (Aphanomyces astaci) based on whole genome data.</title>
        <authorList>
            <person name="Minardi D."/>
            <person name="Studholme D.J."/>
            <person name="van der Giezen M."/>
            <person name="Pretto T."/>
            <person name="Oidtmann B."/>
        </authorList>
    </citation>
    <scope>NUCLEOTIDE SEQUENCE [LARGE SCALE GENOMIC DNA]</scope>
    <source>
        <strain evidence="4 6">KB13</strain>
    </source>
</reference>
<dbReference type="EMBL" id="QUTD01002325">
    <property type="protein sequence ID" value="RHY76235.1"/>
    <property type="molecule type" value="Genomic_DNA"/>
</dbReference>
<dbReference type="EMBL" id="QUTI01013590">
    <property type="protein sequence ID" value="RLO12462.1"/>
    <property type="molecule type" value="Genomic_DNA"/>
</dbReference>
<feature type="region of interest" description="Disordered" evidence="1">
    <location>
        <begin position="119"/>
        <end position="148"/>
    </location>
</feature>
<dbReference type="AlphaFoldDB" id="A0A397E4E7"/>
<feature type="non-terminal residue" evidence="2">
    <location>
        <position position="1"/>
    </location>
</feature>
<evidence type="ECO:0000313" key="6">
    <source>
        <dbReference type="Proteomes" id="UP000275652"/>
    </source>
</evidence>
<evidence type="ECO:0000313" key="2">
    <source>
        <dbReference type="EMBL" id="RHY76235.1"/>
    </source>
</evidence>
<feature type="compositionally biased region" description="Polar residues" evidence="1">
    <location>
        <begin position="128"/>
        <end position="142"/>
    </location>
</feature>
<accession>A0A397E4E7</accession>
<reference evidence="5 7" key="2">
    <citation type="submission" date="2018-08" db="EMBL/GenBank/DDBJ databases">
        <title>Aphanomyces genome sequencing and annotation.</title>
        <authorList>
            <person name="Minardi D."/>
            <person name="Oidtmann B."/>
            <person name="Van Der Giezen M."/>
            <person name="Studholme D.J."/>
        </authorList>
    </citation>
    <scope>NUCLEOTIDE SEQUENCE [LARGE SCALE GENOMIC DNA]</scope>
    <source>
        <strain evidence="2 5">D2</strain>
        <strain evidence="3 7">Sv</strain>
    </source>
</reference>
<dbReference type="Proteomes" id="UP000285712">
    <property type="component" value="Unassembled WGS sequence"/>
</dbReference>
<dbReference type="Proteomes" id="UP000275652">
    <property type="component" value="Unassembled WGS sequence"/>
</dbReference>
<evidence type="ECO:0000313" key="4">
    <source>
        <dbReference type="EMBL" id="RLO12462.1"/>
    </source>
</evidence>
<dbReference type="VEuPathDB" id="FungiDB:H257_09086"/>
<evidence type="ECO:0000313" key="3">
    <source>
        <dbReference type="EMBL" id="RHY99477.1"/>
    </source>
</evidence>